<evidence type="ECO:0000313" key="2">
    <source>
        <dbReference type="EMBL" id="RAK59157.1"/>
    </source>
</evidence>
<sequence>MLAKLVVRAIFAAVGLWLSSRLVAGVHFSNVGSLIAAALLLGIVNAFVRPVVFVLTLPLTIVTLGLFLLVVNAAMIGLVAMLLGGFQVHGLVPGILAAIVTGVVSWIGHLVLRDDRGRRR</sequence>
<accession>A0A328AX17</accession>
<dbReference type="OrthoDB" id="7205479at2"/>
<comment type="caution">
    <text evidence="2">The sequence shown here is derived from an EMBL/GenBank/DDBJ whole genome shotgun (WGS) entry which is preliminary data.</text>
</comment>
<dbReference type="Pfam" id="PF04020">
    <property type="entry name" value="Phage_holin_4_2"/>
    <property type="match status" value="1"/>
</dbReference>
<keyword evidence="1" id="KW-0472">Membrane</keyword>
<organism evidence="2 3">
    <name type="scientific">Phenylobacterium hankyongense</name>
    <dbReference type="NCBI Taxonomy" id="1813876"/>
    <lineage>
        <taxon>Bacteria</taxon>
        <taxon>Pseudomonadati</taxon>
        <taxon>Pseudomonadota</taxon>
        <taxon>Alphaproteobacteria</taxon>
        <taxon>Caulobacterales</taxon>
        <taxon>Caulobacteraceae</taxon>
        <taxon>Phenylobacterium</taxon>
    </lineage>
</organism>
<evidence type="ECO:0000313" key="3">
    <source>
        <dbReference type="Proteomes" id="UP000249842"/>
    </source>
</evidence>
<keyword evidence="3" id="KW-1185">Reference proteome</keyword>
<dbReference type="PANTHER" id="PTHR37309">
    <property type="entry name" value="SLR0284 PROTEIN"/>
    <property type="match status" value="1"/>
</dbReference>
<dbReference type="PANTHER" id="PTHR37309:SF1">
    <property type="entry name" value="SLR0284 PROTEIN"/>
    <property type="match status" value="1"/>
</dbReference>
<reference evidence="3" key="1">
    <citation type="submission" date="2018-05" db="EMBL/GenBank/DDBJ databases">
        <authorList>
            <person name="Li X."/>
        </authorList>
    </citation>
    <scope>NUCLEOTIDE SEQUENCE [LARGE SCALE GENOMIC DNA]</scope>
    <source>
        <strain evidence="3">HKS-05</strain>
    </source>
</reference>
<dbReference type="InterPro" id="IPR007165">
    <property type="entry name" value="Phage_holin_4_2"/>
</dbReference>
<keyword evidence="1" id="KW-0812">Transmembrane</keyword>
<feature type="transmembrane region" description="Helical" evidence="1">
    <location>
        <begin position="34"/>
        <end position="57"/>
    </location>
</feature>
<keyword evidence="1" id="KW-1133">Transmembrane helix</keyword>
<dbReference type="RefSeq" id="WP_111456450.1">
    <property type="nucleotide sequence ID" value="NZ_QFYP01000001.1"/>
</dbReference>
<evidence type="ECO:0000256" key="1">
    <source>
        <dbReference type="SAM" id="Phobius"/>
    </source>
</evidence>
<feature type="transmembrane region" description="Helical" evidence="1">
    <location>
        <begin position="64"/>
        <end position="85"/>
    </location>
</feature>
<dbReference type="EMBL" id="QFYP01000001">
    <property type="protein sequence ID" value="RAK59157.1"/>
    <property type="molecule type" value="Genomic_DNA"/>
</dbReference>
<dbReference type="Proteomes" id="UP000249842">
    <property type="component" value="Unassembled WGS sequence"/>
</dbReference>
<dbReference type="AlphaFoldDB" id="A0A328AX17"/>
<proteinExistence type="predicted"/>
<name>A0A328AX17_9CAUL</name>
<protein>
    <submittedName>
        <fullName evidence="2">Phage holin family protein</fullName>
    </submittedName>
</protein>
<gene>
    <name evidence="2" type="ORF">DJ021_04755</name>
</gene>
<feature type="transmembrane region" description="Helical" evidence="1">
    <location>
        <begin position="91"/>
        <end position="112"/>
    </location>
</feature>